<feature type="compositionally biased region" description="Gly residues" evidence="6">
    <location>
        <begin position="1029"/>
        <end position="1052"/>
    </location>
</feature>
<keyword evidence="8" id="KW-1185">Reference proteome</keyword>
<evidence type="ECO:0000256" key="5">
    <source>
        <dbReference type="ARBA" id="ARBA00023242"/>
    </source>
</evidence>
<feature type="region of interest" description="Disordered" evidence="6">
    <location>
        <begin position="1029"/>
        <end position="1059"/>
    </location>
</feature>
<evidence type="ECO:0000256" key="2">
    <source>
        <dbReference type="ARBA" id="ARBA00004496"/>
    </source>
</evidence>
<proteinExistence type="predicted"/>
<accession>A0A9P4HNN5</accession>
<dbReference type="InterPro" id="IPR038739">
    <property type="entry name" value="ARMC8/Vid28"/>
</dbReference>
<sequence length="1059" mass="114967">MTREASPPALEELSNLSATPTSQVTALKQLKNFIVGHDQRKELVVRRGIVPQLARVLQANAKSAGKRKSHQMNGGAAAAVSEEQSCEDEIRIQATLIVGSLAQGGPAFVAPLLAGQLLSPLLHAFSPRESPPKLVIATLRALITLCESSGDDLFLNPTKAKIADEIYKRPEGDGLSEILSQRPSSWNTQEQIGLVATLIAKSCRDDQHRNFLVKSGVLDLLSARLASYIARNLRDRGEVLGSDASAVAGLPSPPSDAIAIGIIQAISSIIKGSSYRTARFIYSPAIVAVIPKQLTVAERLLPAVAPAHNKESNFSKAFPALGSLSASGDATRVSSFAETHVQKKSRSGTDWEYEHVLFAWLMFTARREQAKNRLIIIELFTLLVDFAEANPLGHDLANDTQHRLFALLIVPMLVKMVEENADQLTKSTGQPDLQRSELLQMALKQLAALLEHSSILQKAASDANVTKKICQLLKKTFDVVPPSAQKRWVPATAETDEQAQASSSGRPDVLGKRGVAPEIAGVLKIREAALLALAAIAHKEDAHRKAIIESGAVACLADSLIMYEHPEDETSSSDEFDGEKVSNGAKDGNPVPVLIAACHTARAMSRSVSVLRTSMMDYGIAKPIYGLLKHPSHDVQLATTDVLINLLLQFCPMREVSLSSISITDKVQDLIEAGVLKKLCENAHSADSRMRMLSIWALKHLVLQVENELKVQCMEELGTGFLIQIVIGETRDTYTASRAHLHASRPETPIGMGTPNAAGEQVDLLNAVDEPAMDVENDSATFEDDDEDDVMADSIGLLGKRGHQNSLTAIHRARLRAIKEVETNAVLRAQKEDLRIQEQALEFIRNLIMADAGSSADDMIDHVLQTFSPDRFFEILATKLQPRPTASHNTAKTTSDDHHAHQHSSTAYLSPPEILLAATFVIVHIANGSPSHRRLVISQACLMTRLLPLFSHPDRRVRVACCWIINNLTFGDDEEDRPAARQRALELRNMGFEEAVRRAGKDQDLDVRERSRTGLDQFRRAVEGVGLGGVGGREGEGASGGGWGGGVGGSMGIGREWGR</sequence>
<keyword evidence="3" id="KW-0963">Cytoplasm</keyword>
<evidence type="ECO:0000256" key="4">
    <source>
        <dbReference type="ARBA" id="ARBA00022737"/>
    </source>
</evidence>
<protein>
    <submittedName>
        <fullName evidence="7">ARM repeat-containing protein</fullName>
    </submittedName>
</protein>
<evidence type="ECO:0000256" key="3">
    <source>
        <dbReference type="ARBA" id="ARBA00022490"/>
    </source>
</evidence>
<evidence type="ECO:0000313" key="7">
    <source>
        <dbReference type="EMBL" id="KAF2083877.1"/>
    </source>
</evidence>
<dbReference type="InterPro" id="IPR016024">
    <property type="entry name" value="ARM-type_fold"/>
</dbReference>
<dbReference type="AlphaFoldDB" id="A0A9P4HNN5"/>
<feature type="region of interest" description="Disordered" evidence="6">
    <location>
        <begin position="488"/>
        <end position="510"/>
    </location>
</feature>
<evidence type="ECO:0000313" key="8">
    <source>
        <dbReference type="Proteomes" id="UP000799776"/>
    </source>
</evidence>
<dbReference type="PANTHER" id="PTHR15651">
    <property type="entry name" value="ARMADILLO REPEAT-CONTAINING PROTEIN 8"/>
    <property type="match status" value="1"/>
</dbReference>
<gene>
    <name evidence="7" type="ORF">K490DRAFT_50576</name>
</gene>
<dbReference type="EMBL" id="ML978753">
    <property type="protein sequence ID" value="KAF2083877.1"/>
    <property type="molecule type" value="Genomic_DNA"/>
</dbReference>
<dbReference type="InterPro" id="IPR011989">
    <property type="entry name" value="ARM-like"/>
</dbReference>
<feature type="compositionally biased region" description="Polar residues" evidence="6">
    <location>
        <begin position="884"/>
        <end position="893"/>
    </location>
</feature>
<dbReference type="OrthoDB" id="5559898at2759"/>
<evidence type="ECO:0000256" key="6">
    <source>
        <dbReference type="SAM" id="MobiDB-lite"/>
    </source>
</evidence>
<reference evidence="7" key="1">
    <citation type="journal article" date="2020" name="Stud. Mycol.">
        <title>101 Dothideomycetes genomes: a test case for predicting lifestyles and emergence of pathogens.</title>
        <authorList>
            <person name="Haridas S."/>
            <person name="Albert R."/>
            <person name="Binder M."/>
            <person name="Bloem J."/>
            <person name="Labutti K."/>
            <person name="Salamov A."/>
            <person name="Andreopoulos B."/>
            <person name="Baker S."/>
            <person name="Barry K."/>
            <person name="Bills G."/>
            <person name="Bluhm B."/>
            <person name="Cannon C."/>
            <person name="Castanera R."/>
            <person name="Culley D."/>
            <person name="Daum C."/>
            <person name="Ezra D."/>
            <person name="Gonzalez J."/>
            <person name="Henrissat B."/>
            <person name="Kuo A."/>
            <person name="Liang C."/>
            <person name="Lipzen A."/>
            <person name="Lutzoni F."/>
            <person name="Magnuson J."/>
            <person name="Mondo S."/>
            <person name="Nolan M."/>
            <person name="Ohm R."/>
            <person name="Pangilinan J."/>
            <person name="Park H.-J."/>
            <person name="Ramirez L."/>
            <person name="Alfaro M."/>
            <person name="Sun H."/>
            <person name="Tritt A."/>
            <person name="Yoshinaga Y."/>
            <person name="Zwiers L.-H."/>
            <person name="Turgeon B."/>
            <person name="Goodwin S."/>
            <person name="Spatafora J."/>
            <person name="Crous P."/>
            <person name="Grigoriev I."/>
        </authorList>
    </citation>
    <scope>NUCLEOTIDE SEQUENCE</scope>
    <source>
        <strain evidence="7">CBS 121410</strain>
    </source>
</reference>
<organism evidence="7 8">
    <name type="scientific">Saccharata proteae CBS 121410</name>
    <dbReference type="NCBI Taxonomy" id="1314787"/>
    <lineage>
        <taxon>Eukaryota</taxon>
        <taxon>Fungi</taxon>
        <taxon>Dikarya</taxon>
        <taxon>Ascomycota</taxon>
        <taxon>Pezizomycotina</taxon>
        <taxon>Dothideomycetes</taxon>
        <taxon>Dothideomycetes incertae sedis</taxon>
        <taxon>Botryosphaeriales</taxon>
        <taxon>Saccharataceae</taxon>
        <taxon>Saccharata</taxon>
    </lineage>
</organism>
<dbReference type="GO" id="GO:0005737">
    <property type="term" value="C:cytoplasm"/>
    <property type="evidence" value="ECO:0007669"/>
    <property type="project" value="UniProtKB-SubCell"/>
</dbReference>
<dbReference type="GO" id="GO:0034657">
    <property type="term" value="C:GID complex"/>
    <property type="evidence" value="ECO:0007669"/>
    <property type="project" value="TreeGrafter"/>
</dbReference>
<comment type="subcellular location">
    <subcellularLocation>
        <location evidence="2">Cytoplasm</location>
    </subcellularLocation>
    <subcellularLocation>
        <location evidence="1">Nucleus</location>
    </subcellularLocation>
</comment>
<dbReference type="SUPFAM" id="SSF48371">
    <property type="entry name" value="ARM repeat"/>
    <property type="match status" value="2"/>
</dbReference>
<feature type="region of interest" description="Disordered" evidence="6">
    <location>
        <begin position="883"/>
        <end position="904"/>
    </location>
</feature>
<keyword evidence="5" id="KW-0539">Nucleus</keyword>
<dbReference type="GO" id="GO:0005634">
    <property type="term" value="C:nucleus"/>
    <property type="evidence" value="ECO:0007669"/>
    <property type="project" value="UniProtKB-SubCell"/>
</dbReference>
<dbReference type="Gene3D" id="1.25.10.10">
    <property type="entry name" value="Leucine-rich Repeat Variant"/>
    <property type="match status" value="3"/>
</dbReference>
<dbReference type="Proteomes" id="UP000799776">
    <property type="component" value="Unassembled WGS sequence"/>
</dbReference>
<evidence type="ECO:0000256" key="1">
    <source>
        <dbReference type="ARBA" id="ARBA00004123"/>
    </source>
</evidence>
<name>A0A9P4HNN5_9PEZI</name>
<comment type="caution">
    <text evidence="7">The sequence shown here is derived from an EMBL/GenBank/DDBJ whole genome shotgun (WGS) entry which is preliminary data.</text>
</comment>
<keyword evidence="4" id="KW-0677">Repeat</keyword>
<dbReference type="PANTHER" id="PTHR15651:SF7">
    <property type="entry name" value="ARMADILLO REPEAT-CONTAINING PROTEIN 8"/>
    <property type="match status" value="1"/>
</dbReference>
<dbReference type="GO" id="GO:0043161">
    <property type="term" value="P:proteasome-mediated ubiquitin-dependent protein catabolic process"/>
    <property type="evidence" value="ECO:0007669"/>
    <property type="project" value="TreeGrafter"/>
</dbReference>